<keyword evidence="2 4" id="KW-0012">Acyltransferase</keyword>
<dbReference type="SUPFAM" id="SSF55729">
    <property type="entry name" value="Acyl-CoA N-acyltransferases (Nat)"/>
    <property type="match status" value="1"/>
</dbReference>
<evidence type="ECO:0000313" key="5">
    <source>
        <dbReference type="Proteomes" id="UP001497527"/>
    </source>
</evidence>
<dbReference type="InterPro" id="IPR000182">
    <property type="entry name" value="GNAT_dom"/>
</dbReference>
<evidence type="ECO:0000256" key="1">
    <source>
        <dbReference type="ARBA" id="ARBA00022679"/>
    </source>
</evidence>
<dbReference type="InterPro" id="IPR016181">
    <property type="entry name" value="Acyl_CoA_acyltransferase"/>
</dbReference>
<dbReference type="Pfam" id="PF00583">
    <property type="entry name" value="Acetyltransf_1"/>
    <property type="match status" value="1"/>
</dbReference>
<dbReference type="EMBL" id="CAXJIO010000011">
    <property type="protein sequence ID" value="CAL2102255.1"/>
    <property type="molecule type" value="Genomic_DNA"/>
</dbReference>
<sequence>MITITEHIQLKEISDKDSESLFSLMKEVYTAAYSHFWKDSGTWYLNTQYSRENLIKELKENNTAYYFVVFKNEIVGNFRVLWNQELNGFEGKKCVKLHRIYLHAKTQGNGIGKTLLNWLENQAIKKQYELIWLDAMNEKPQAFEFYKKRGYQYNSHCFLDFELLYDELRKMSQLYKILS</sequence>
<evidence type="ECO:0000256" key="2">
    <source>
        <dbReference type="ARBA" id="ARBA00023315"/>
    </source>
</evidence>
<dbReference type="Proteomes" id="UP001497527">
    <property type="component" value="Unassembled WGS sequence"/>
</dbReference>
<dbReference type="EC" id="2.3.1.57" evidence="4"/>
<dbReference type="InterPro" id="IPR050680">
    <property type="entry name" value="YpeA/RimI_acetyltransf"/>
</dbReference>
<dbReference type="GO" id="GO:0004145">
    <property type="term" value="F:diamine N-acetyltransferase activity"/>
    <property type="evidence" value="ECO:0007669"/>
    <property type="project" value="UniProtKB-EC"/>
</dbReference>
<proteinExistence type="predicted"/>
<feature type="domain" description="N-acetyltransferase" evidence="3">
    <location>
        <begin position="8"/>
        <end position="179"/>
    </location>
</feature>
<gene>
    <name evidence="4" type="ORF">T190423A01A_20006</name>
</gene>
<organism evidence="4 5">
    <name type="scientific">Tenacibaculum polynesiense</name>
    <dbReference type="NCBI Taxonomy" id="3137857"/>
    <lineage>
        <taxon>Bacteria</taxon>
        <taxon>Pseudomonadati</taxon>
        <taxon>Bacteroidota</taxon>
        <taxon>Flavobacteriia</taxon>
        <taxon>Flavobacteriales</taxon>
        <taxon>Flavobacteriaceae</taxon>
        <taxon>Tenacibaculum</taxon>
    </lineage>
</organism>
<keyword evidence="5" id="KW-1185">Reference proteome</keyword>
<dbReference type="RefSeq" id="WP_348715400.1">
    <property type="nucleotide sequence ID" value="NZ_CAXJIO010000011.1"/>
</dbReference>
<dbReference type="PANTHER" id="PTHR43420">
    <property type="entry name" value="ACETYLTRANSFERASE"/>
    <property type="match status" value="1"/>
</dbReference>
<keyword evidence="1 4" id="KW-0808">Transferase</keyword>
<dbReference type="PROSITE" id="PS51186">
    <property type="entry name" value="GNAT"/>
    <property type="match status" value="1"/>
</dbReference>
<accession>A0ABM9PA72</accession>
<reference evidence="4 5" key="1">
    <citation type="submission" date="2024-05" db="EMBL/GenBank/DDBJ databases">
        <authorList>
            <person name="Duchaud E."/>
        </authorList>
    </citation>
    <scope>NUCLEOTIDE SEQUENCE [LARGE SCALE GENOMIC DNA]</scope>
    <source>
        <strain evidence="4">Ena-SAMPLE-TAB-13-05-2024-13:56:06:370-140308</strain>
    </source>
</reference>
<name>A0ABM9PA72_9FLAO</name>
<dbReference type="PANTHER" id="PTHR43420:SF47">
    <property type="entry name" value="N-ACETYLTRANSFERASE DOMAIN-CONTAINING PROTEIN"/>
    <property type="match status" value="1"/>
</dbReference>
<comment type="caution">
    <text evidence="4">The sequence shown here is derived from an EMBL/GenBank/DDBJ whole genome shotgun (WGS) entry which is preliminary data.</text>
</comment>
<evidence type="ECO:0000313" key="4">
    <source>
        <dbReference type="EMBL" id="CAL2102255.1"/>
    </source>
</evidence>
<protein>
    <submittedName>
        <fullName evidence="4">Diamine N-acetyltransferase</fullName>
        <ecNumber evidence="4">2.3.1.57</ecNumber>
    </submittedName>
</protein>
<evidence type="ECO:0000259" key="3">
    <source>
        <dbReference type="PROSITE" id="PS51186"/>
    </source>
</evidence>
<dbReference type="CDD" id="cd04301">
    <property type="entry name" value="NAT_SF"/>
    <property type="match status" value="1"/>
</dbReference>
<dbReference type="Gene3D" id="3.40.630.30">
    <property type="match status" value="1"/>
</dbReference>